<dbReference type="AlphaFoldDB" id="A0A081BKL6"/>
<accession>A0A081BKL6</accession>
<reference evidence="1" key="1">
    <citation type="journal article" date="2014" name="Genome Announc.">
        <title>Draft Genome Sequence of Lactobacillus oryzae Strain SG293T.</title>
        <authorList>
            <person name="Tanizawa Y."/>
            <person name="Fujisawa T."/>
            <person name="Mochizuki T."/>
            <person name="Kaminuma E."/>
            <person name="Nakamura Y."/>
            <person name="Tohno M."/>
        </authorList>
    </citation>
    <scope>NUCLEOTIDE SEQUENCE [LARGE SCALE GENOMIC DNA]</scope>
    <source>
        <strain evidence="1">SG293</strain>
    </source>
</reference>
<dbReference type="Proteomes" id="UP000028700">
    <property type="component" value="Unassembled WGS sequence"/>
</dbReference>
<proteinExistence type="predicted"/>
<protein>
    <submittedName>
        <fullName evidence="1">Uncharacterized protein</fullName>
    </submittedName>
</protein>
<comment type="caution">
    <text evidence="1">The sequence shown here is derived from an EMBL/GenBank/DDBJ whole genome shotgun (WGS) entry which is preliminary data.</text>
</comment>
<gene>
    <name evidence="1" type="ORF">LOSG293_390130</name>
</gene>
<name>A0A081BKL6_9LACO</name>
<dbReference type="EMBL" id="BBJM01000039">
    <property type="protein sequence ID" value="GAK48584.1"/>
    <property type="molecule type" value="Genomic_DNA"/>
</dbReference>
<evidence type="ECO:0000313" key="1">
    <source>
        <dbReference type="EMBL" id="GAK48584.1"/>
    </source>
</evidence>
<organism evidence="1 2">
    <name type="scientific">Secundilactobacillus oryzae JCM 18671</name>
    <dbReference type="NCBI Taxonomy" id="1291743"/>
    <lineage>
        <taxon>Bacteria</taxon>
        <taxon>Bacillati</taxon>
        <taxon>Bacillota</taxon>
        <taxon>Bacilli</taxon>
        <taxon>Lactobacillales</taxon>
        <taxon>Lactobacillaceae</taxon>
        <taxon>Secundilactobacillus</taxon>
    </lineage>
</organism>
<sequence length="79" mass="9254">MKYVDININYRKEYLHRIAQAIFKDGQVERGRLDVIDEPDDEYSDFYFVITTDSDSFTFLGKEVDSITLANSIINPNRN</sequence>
<keyword evidence="2" id="KW-1185">Reference proteome</keyword>
<evidence type="ECO:0000313" key="2">
    <source>
        <dbReference type="Proteomes" id="UP000028700"/>
    </source>
</evidence>